<feature type="region of interest" description="Disordered" evidence="1">
    <location>
        <begin position="1"/>
        <end position="103"/>
    </location>
</feature>
<reference evidence="3 4" key="1">
    <citation type="submission" date="2018-07" db="EMBL/GenBank/DDBJ databases">
        <title>The complete nuclear genome of the prasinophyte Chloropicon primus (CCMP1205).</title>
        <authorList>
            <person name="Pombert J.-F."/>
            <person name="Otis C."/>
            <person name="Turmel M."/>
            <person name="Lemieux C."/>
        </authorList>
    </citation>
    <scope>NUCLEOTIDE SEQUENCE [LARGE SCALE GENOMIC DNA]</scope>
    <source>
        <strain evidence="3 4">CCMP1205</strain>
    </source>
</reference>
<proteinExistence type="predicted"/>
<dbReference type="PANTHER" id="PTHR47813:SF2">
    <property type="entry name" value="UBIQUITIN-LIKE SUPERFAMILY PROTEIN"/>
    <property type="match status" value="1"/>
</dbReference>
<evidence type="ECO:0000259" key="2">
    <source>
        <dbReference type="Pfam" id="PF11976"/>
    </source>
</evidence>
<name>A0A5B8MPU0_9CHLO</name>
<dbReference type="InterPro" id="IPR029071">
    <property type="entry name" value="Ubiquitin-like_domsf"/>
</dbReference>
<dbReference type="PANTHER" id="PTHR47813">
    <property type="entry name" value="UBIQUITIN-LIKE SUPERFAMILY PROTEIN"/>
    <property type="match status" value="1"/>
</dbReference>
<gene>
    <name evidence="3" type="ORF">A3770_06p41330</name>
</gene>
<organism evidence="3 4">
    <name type="scientific">Chloropicon primus</name>
    <dbReference type="NCBI Taxonomy" id="1764295"/>
    <lineage>
        <taxon>Eukaryota</taxon>
        <taxon>Viridiplantae</taxon>
        <taxon>Chlorophyta</taxon>
        <taxon>Chloropicophyceae</taxon>
        <taxon>Chloropicales</taxon>
        <taxon>Chloropicaceae</taxon>
        <taxon>Chloropicon</taxon>
    </lineage>
</organism>
<dbReference type="Gene3D" id="3.10.20.90">
    <property type="entry name" value="Phosphatidylinositol 3-kinase Catalytic Subunit, Chain A, domain 1"/>
    <property type="match status" value="1"/>
</dbReference>
<dbReference type="InterPro" id="IPR022617">
    <property type="entry name" value="Rad60/SUMO-like_dom"/>
</dbReference>
<dbReference type="Proteomes" id="UP000316726">
    <property type="component" value="Chromosome 6"/>
</dbReference>
<accession>A0A5B8MPU0</accession>
<evidence type="ECO:0000313" key="3">
    <source>
        <dbReference type="EMBL" id="QDZ21615.1"/>
    </source>
</evidence>
<evidence type="ECO:0000313" key="4">
    <source>
        <dbReference type="Proteomes" id="UP000316726"/>
    </source>
</evidence>
<sequence length="237" mass="25819">MHELWDFAPPTVSDSDDSDSDGTSEDGGGRGLTPLASHSRGKGEGTVIILDSSCEKGKRPPGDCNVFGNEADEFELMDTPLKSPKKRRRAGVTKKREKQEEEAKKLEEILKQNAATVAKLKGEKENVDGLVKALKSDAAREASAAAQEVEEEEEDGLLTAGISQRILISVRLPHEKDARKLRLSMTDKFSKVFEAIGGILGGGKKFVLSFDGEQLDPGMTPQELDMEDEDLVDVHLK</sequence>
<dbReference type="CDD" id="cd01763">
    <property type="entry name" value="Ubl_SUMO_like"/>
    <property type="match status" value="1"/>
</dbReference>
<feature type="domain" description="Rad60/SUMO-like" evidence="2">
    <location>
        <begin position="183"/>
        <end position="235"/>
    </location>
</feature>
<dbReference type="SUPFAM" id="SSF54236">
    <property type="entry name" value="Ubiquitin-like"/>
    <property type="match status" value="1"/>
</dbReference>
<feature type="compositionally biased region" description="Acidic residues" evidence="1">
    <location>
        <begin position="14"/>
        <end position="24"/>
    </location>
</feature>
<protein>
    <recommendedName>
        <fullName evidence="2">Rad60/SUMO-like domain-containing protein</fullName>
    </recommendedName>
</protein>
<dbReference type="Pfam" id="PF11976">
    <property type="entry name" value="Rad60-SLD"/>
    <property type="match status" value="1"/>
</dbReference>
<dbReference type="AlphaFoldDB" id="A0A5B8MPU0"/>
<evidence type="ECO:0000256" key="1">
    <source>
        <dbReference type="SAM" id="MobiDB-lite"/>
    </source>
</evidence>
<feature type="compositionally biased region" description="Basic residues" evidence="1">
    <location>
        <begin position="83"/>
        <end position="96"/>
    </location>
</feature>
<dbReference type="EMBL" id="CP031039">
    <property type="protein sequence ID" value="QDZ21615.1"/>
    <property type="molecule type" value="Genomic_DNA"/>
</dbReference>
<keyword evidence="4" id="KW-1185">Reference proteome</keyword>